<name>A0A7J6BI40_9TELE</name>
<organism evidence="2 3">
    <name type="scientific">Onychostoma macrolepis</name>
    <dbReference type="NCBI Taxonomy" id="369639"/>
    <lineage>
        <taxon>Eukaryota</taxon>
        <taxon>Metazoa</taxon>
        <taxon>Chordata</taxon>
        <taxon>Craniata</taxon>
        <taxon>Vertebrata</taxon>
        <taxon>Euteleostomi</taxon>
        <taxon>Actinopterygii</taxon>
        <taxon>Neopterygii</taxon>
        <taxon>Teleostei</taxon>
        <taxon>Ostariophysi</taxon>
        <taxon>Cypriniformes</taxon>
        <taxon>Cyprinidae</taxon>
        <taxon>Acrossocheilinae</taxon>
        <taxon>Onychostoma</taxon>
    </lineage>
</organism>
<reference evidence="2 3" key="1">
    <citation type="submission" date="2020-04" db="EMBL/GenBank/DDBJ databases">
        <title>Chromosome-level genome assembly of a cyprinid fish Onychostoma macrolepis by integration of Nanopore Sequencing, Bionano and Hi-C technology.</title>
        <authorList>
            <person name="Wang D."/>
        </authorList>
    </citation>
    <scope>NUCLEOTIDE SEQUENCE [LARGE SCALE GENOMIC DNA]</scope>
    <source>
        <strain evidence="2">SWU-2019</strain>
        <tissue evidence="2">Muscle</tissue>
    </source>
</reference>
<proteinExistence type="predicted"/>
<evidence type="ECO:0000256" key="1">
    <source>
        <dbReference type="SAM" id="MobiDB-lite"/>
    </source>
</evidence>
<dbReference type="AlphaFoldDB" id="A0A7J6BI40"/>
<evidence type="ECO:0000313" key="3">
    <source>
        <dbReference type="Proteomes" id="UP000579812"/>
    </source>
</evidence>
<dbReference type="EMBL" id="JAAMOB010000069">
    <property type="protein sequence ID" value="KAF4094586.1"/>
    <property type="molecule type" value="Genomic_DNA"/>
</dbReference>
<protein>
    <submittedName>
        <fullName evidence="2">Uncharacterized protein</fullName>
    </submittedName>
</protein>
<comment type="caution">
    <text evidence="2">The sequence shown here is derived from an EMBL/GenBank/DDBJ whole genome shotgun (WGS) entry which is preliminary data.</text>
</comment>
<feature type="region of interest" description="Disordered" evidence="1">
    <location>
        <begin position="75"/>
        <end position="94"/>
    </location>
</feature>
<keyword evidence="3" id="KW-1185">Reference proteome</keyword>
<accession>A0A7J6BI40</accession>
<sequence length="152" mass="17308">MYCPPAREACLWAWRRSKSPWSLAVTVTENRTKGRWGSAHPTSETAHPTSETCFWAWRRSKKPLELSCDRYENRTKGAGVVPTPPARRVSGPGVARKSRWSLAFTVTDKQSKGRWGSAHPTSETCFWAWRRSKKPLELSCDRYREPDQGALG</sequence>
<dbReference type="Proteomes" id="UP000579812">
    <property type="component" value="Unassembled WGS sequence"/>
</dbReference>
<evidence type="ECO:0000313" key="2">
    <source>
        <dbReference type="EMBL" id="KAF4094586.1"/>
    </source>
</evidence>
<gene>
    <name evidence="2" type="ORF">G5714_024686</name>
</gene>